<reference evidence="2 3" key="1">
    <citation type="submission" date="2019-04" db="EMBL/GenBank/DDBJ databases">
        <title>Alteromonas portus sp. nov., an alginate lyase-excreting marine bacterium.</title>
        <authorList>
            <person name="Huang H."/>
            <person name="Mo K."/>
            <person name="Bao S."/>
        </authorList>
    </citation>
    <scope>NUCLEOTIDE SEQUENCE [LARGE SCALE GENOMIC DNA]</scope>
    <source>
        <strain evidence="2 3">HB161718</strain>
    </source>
</reference>
<keyword evidence="1" id="KW-0732">Signal</keyword>
<evidence type="ECO:0000313" key="2">
    <source>
        <dbReference type="EMBL" id="TKB04266.1"/>
    </source>
</evidence>
<dbReference type="Proteomes" id="UP000305471">
    <property type="component" value="Unassembled WGS sequence"/>
</dbReference>
<dbReference type="EMBL" id="SWCO01000002">
    <property type="protein sequence ID" value="TKB04266.1"/>
    <property type="molecule type" value="Genomic_DNA"/>
</dbReference>
<proteinExistence type="predicted"/>
<feature type="signal peptide" evidence="1">
    <location>
        <begin position="1"/>
        <end position="27"/>
    </location>
</feature>
<accession>A0A4V5NNM0</accession>
<dbReference type="RefSeq" id="WP_136781284.1">
    <property type="nucleotide sequence ID" value="NZ_SWCO01000002.1"/>
</dbReference>
<dbReference type="AlphaFoldDB" id="A0A4V5NNM0"/>
<name>A0A4V5NNM0_9ALTE</name>
<keyword evidence="3" id="KW-1185">Reference proteome</keyword>
<sequence>MMKNLSKNIFSAAGLLAITLMPNVSNAQVTAPSVTGLKIITPSQGIKKVRKSSSLALTSFKRNETMLSKTNAKVKNQYLLHGVLPGNKTQ</sequence>
<feature type="chain" id="PRO_5020514448" evidence="1">
    <location>
        <begin position="28"/>
        <end position="90"/>
    </location>
</feature>
<evidence type="ECO:0000256" key="1">
    <source>
        <dbReference type="SAM" id="SignalP"/>
    </source>
</evidence>
<evidence type="ECO:0000313" key="3">
    <source>
        <dbReference type="Proteomes" id="UP000305471"/>
    </source>
</evidence>
<organism evidence="2 3">
    <name type="scientific">Alteromonas portus</name>
    <dbReference type="NCBI Taxonomy" id="2565549"/>
    <lineage>
        <taxon>Bacteria</taxon>
        <taxon>Pseudomonadati</taxon>
        <taxon>Pseudomonadota</taxon>
        <taxon>Gammaproteobacteria</taxon>
        <taxon>Alteromonadales</taxon>
        <taxon>Alteromonadaceae</taxon>
        <taxon>Alteromonas/Salinimonas group</taxon>
        <taxon>Alteromonas</taxon>
    </lineage>
</organism>
<protein>
    <submittedName>
        <fullName evidence="2">Uncharacterized protein</fullName>
    </submittedName>
</protein>
<gene>
    <name evidence="2" type="ORF">E5672_05540</name>
</gene>
<comment type="caution">
    <text evidence="2">The sequence shown here is derived from an EMBL/GenBank/DDBJ whole genome shotgun (WGS) entry which is preliminary data.</text>
</comment>
<dbReference type="OrthoDB" id="9921591at2"/>